<dbReference type="Gramene" id="Jr03_15460_p1">
    <property type="protein sequence ID" value="cds.Jr03_15460_p1"/>
    <property type="gene ID" value="Jr03_15460"/>
</dbReference>
<dbReference type="InterPro" id="IPR000477">
    <property type="entry name" value="RT_dom"/>
</dbReference>
<evidence type="ECO:0000313" key="1">
    <source>
        <dbReference type="Proteomes" id="UP000235220"/>
    </source>
</evidence>
<dbReference type="CDD" id="cd01650">
    <property type="entry name" value="RT_nLTR_like"/>
    <property type="match status" value="1"/>
</dbReference>
<dbReference type="AlphaFoldDB" id="A0A2I4FED8"/>
<dbReference type="Proteomes" id="UP000235220">
    <property type="component" value="Chromosome 3"/>
</dbReference>
<dbReference type="GeneID" id="108998036"/>
<keyword evidence="1" id="KW-1185">Reference proteome</keyword>
<dbReference type="OrthoDB" id="1303740at2759"/>
<dbReference type="SUPFAM" id="SSF56672">
    <property type="entry name" value="DNA/RNA polymerases"/>
    <property type="match status" value="1"/>
</dbReference>
<organism evidence="1 2">
    <name type="scientific">Juglans regia</name>
    <name type="common">English walnut</name>
    <dbReference type="NCBI Taxonomy" id="51240"/>
    <lineage>
        <taxon>Eukaryota</taxon>
        <taxon>Viridiplantae</taxon>
        <taxon>Streptophyta</taxon>
        <taxon>Embryophyta</taxon>
        <taxon>Tracheophyta</taxon>
        <taxon>Spermatophyta</taxon>
        <taxon>Magnoliopsida</taxon>
        <taxon>eudicotyledons</taxon>
        <taxon>Gunneridae</taxon>
        <taxon>Pentapetalae</taxon>
        <taxon>rosids</taxon>
        <taxon>fabids</taxon>
        <taxon>Fagales</taxon>
        <taxon>Juglandaceae</taxon>
        <taxon>Juglans</taxon>
    </lineage>
</organism>
<dbReference type="CDD" id="cd06222">
    <property type="entry name" value="RNase_H_like"/>
    <property type="match status" value="1"/>
</dbReference>
<name>A0A2I4FED8_JUGRE</name>
<dbReference type="PANTHER" id="PTHR33116">
    <property type="entry name" value="REVERSE TRANSCRIPTASE ZINC-BINDING DOMAIN-CONTAINING PROTEIN-RELATED-RELATED"/>
    <property type="match status" value="1"/>
</dbReference>
<dbReference type="InterPro" id="IPR044730">
    <property type="entry name" value="RNase_H-like_dom_plant"/>
</dbReference>
<dbReference type="RefSeq" id="XP_018830008.1">
    <property type="nucleotide sequence ID" value="XM_018974463.1"/>
</dbReference>
<reference evidence="2" key="1">
    <citation type="submission" date="2025-08" db="UniProtKB">
        <authorList>
            <consortium name="RefSeq"/>
        </authorList>
    </citation>
    <scope>IDENTIFICATION</scope>
    <source>
        <tissue evidence="2">Leaves</tissue>
    </source>
</reference>
<dbReference type="PANTHER" id="PTHR33116:SF80">
    <property type="entry name" value="REVERSE TRANSCRIPTASE ZINC-BINDING DOMAIN-CONTAINING PROTEIN"/>
    <property type="match status" value="1"/>
</dbReference>
<accession>A0A2I4FED8</accession>
<dbReference type="SUPFAM" id="SSF53098">
    <property type="entry name" value="Ribonuclease H-like"/>
    <property type="match status" value="1"/>
</dbReference>
<protein>
    <submittedName>
        <fullName evidence="2">Uncharacterized protein LOC108998036</fullName>
    </submittedName>
</protein>
<gene>
    <name evidence="2" type="primary">LOC108998036</name>
</gene>
<dbReference type="InterPro" id="IPR043502">
    <property type="entry name" value="DNA/RNA_pol_sf"/>
</dbReference>
<dbReference type="GO" id="GO:0004523">
    <property type="term" value="F:RNA-DNA hybrid ribonuclease activity"/>
    <property type="evidence" value="ECO:0007669"/>
    <property type="project" value="InterPro"/>
</dbReference>
<dbReference type="Gene3D" id="3.30.420.10">
    <property type="entry name" value="Ribonuclease H-like superfamily/Ribonuclease H"/>
    <property type="match status" value="1"/>
</dbReference>
<sequence length="781" mass="90090">MDVFNDCINKCGLVDLRLDGRQLSWCNGQQGMKNIGSFAYFTSLAAKTESWNKKVFGHVGAVVKQLEERLEHLDSKMQVSYFEEVEVEFLTTKAKLEMRRNFSVKSIRLQDGTLLESMERVHEEAVRYFSEFLSQEDSIEMPDLNDIIDPAISAYVVVRLQDVPVENDVYEALASIAVNSSPRPYSFGFAFYLDCWDFIKMDVMEAVESSIGVCLCNVIYKVFFKILVAKLSLEMTKSLHRKVRGGNVMLKLDMSKAYDQVDWWFLEHVLCAMGFPEFFYRGLRQGDPLLPYLFIILEEVFSQLLKKRMSERGISHFFHPVGAPRITHLLYADDVVIFANASKRSIRCLIGVLNDYERWSRQRVNKEKSTIFFSKKLSLGRKREILAENGFVEGHFPFTYLGVPIVDGKLKASHFGPLLEKMGKKVSGLKCRLLSQGDHLILLPHVFSTMPMHLLFALHVPKLVFKKLQGLFANFFWGEQGGKSKWKWRAWQKLYVPMEVGGIGVSDPDEVQKSLFLKFGWNLLTKNFLWAKLFRAKYVKHRHIVLSDDSSSGFLFWKKIMEVMPSWWENTKWRVGEGKVFLWYDNFLGHGPLFRDVREVVEPDLLVETLEHVLGKGNFAKEVWKLASAELGIPFVLQQYWQERVQILTSQIVKVQHLSFMDEHILRRLNVPIVEKSIVQVKVLRWVKPRIGRLKLNLDGSYFGNPSPVGGGGQLQDNGGNLVFGFSKFFDSCSNNEAELRTVIEGIKICWQRGLMCIDIECDSLLVVSWIRSWICTMWSL</sequence>
<proteinExistence type="predicted"/>
<dbReference type="Pfam" id="PF00078">
    <property type="entry name" value="RVT_1"/>
    <property type="match status" value="1"/>
</dbReference>
<dbReference type="Pfam" id="PF13456">
    <property type="entry name" value="RVT_3"/>
    <property type="match status" value="1"/>
</dbReference>
<dbReference type="InterPro" id="IPR012337">
    <property type="entry name" value="RNaseH-like_sf"/>
</dbReference>
<dbReference type="GO" id="GO:0003676">
    <property type="term" value="F:nucleic acid binding"/>
    <property type="evidence" value="ECO:0007669"/>
    <property type="project" value="InterPro"/>
</dbReference>
<dbReference type="InterPro" id="IPR002156">
    <property type="entry name" value="RNaseH_domain"/>
</dbReference>
<dbReference type="InterPro" id="IPR036397">
    <property type="entry name" value="RNaseH_sf"/>
</dbReference>
<dbReference type="PROSITE" id="PS50879">
    <property type="entry name" value="RNASE_H_1"/>
    <property type="match status" value="1"/>
</dbReference>
<evidence type="ECO:0000313" key="2">
    <source>
        <dbReference type="RefSeq" id="XP_018830008.1"/>
    </source>
</evidence>
<dbReference type="KEGG" id="jre:108998036"/>